<protein>
    <submittedName>
        <fullName evidence="3">PKHD1L1</fullName>
    </submittedName>
</protein>
<feature type="domain" description="CEMIP beta-helix" evidence="2">
    <location>
        <begin position="118"/>
        <end position="228"/>
    </location>
</feature>
<dbReference type="InterPro" id="IPR011050">
    <property type="entry name" value="Pectin_lyase_fold/virulence"/>
</dbReference>
<name>A0A7J7KGK7_BUGNE</name>
<sequence length="325" mass="35703">MSVIRMHILAESSYVDWLVGEEIVITTTGKSAWESEVRLITAVGQDSKTLTLNDSLSFNHVAVSHSHDSYSYDMRAEVGLLTRNVKVIGHAHDDLQKQSFGGRILIGDYFDGAQQWTGSARIENAEFYHMGQEGYIELYDPRFAVAYLGTGSVSDSKPSYVRKNSFKDSFNTAIGVIDAFGLPVSDNVIHGTVEAGIRVKSTDVTIERNLVSFTQARACYQDRVEEMNFDHHGSIEVIECISGVVMRDNIVAGSERSGYSIVGVSCAETDAQWSGNVAHGTLTGVKILPEYVTPAPCTRITGFTIYNTHDYGIYAQASSIIEVDM</sequence>
<dbReference type="InterPro" id="IPR052387">
    <property type="entry name" value="Fibrocystin"/>
</dbReference>
<dbReference type="InterPro" id="IPR012334">
    <property type="entry name" value="Pectin_lyas_fold"/>
</dbReference>
<dbReference type="Pfam" id="PF24606">
    <property type="entry name" value="CEMIP_beta-hel"/>
    <property type="match status" value="1"/>
</dbReference>
<reference evidence="3" key="1">
    <citation type="submission" date="2020-06" db="EMBL/GenBank/DDBJ databases">
        <title>Draft genome of Bugula neritina, a colonial animal packing powerful symbionts and potential medicines.</title>
        <authorList>
            <person name="Rayko M."/>
        </authorList>
    </citation>
    <scope>NUCLEOTIDE SEQUENCE [LARGE SCALE GENOMIC DNA]</scope>
    <source>
        <strain evidence="3">Kwan_BN1</strain>
    </source>
</reference>
<dbReference type="Proteomes" id="UP000593567">
    <property type="component" value="Unassembled WGS sequence"/>
</dbReference>
<dbReference type="InterPro" id="IPR006626">
    <property type="entry name" value="PbH1"/>
</dbReference>
<comment type="caution">
    <text evidence="3">The sequence shown here is derived from an EMBL/GenBank/DDBJ whole genome shotgun (WGS) entry which is preliminary data.</text>
</comment>
<evidence type="ECO:0000256" key="1">
    <source>
        <dbReference type="ARBA" id="ARBA00022729"/>
    </source>
</evidence>
<dbReference type="SMART" id="SM00710">
    <property type="entry name" value="PbH1"/>
    <property type="match status" value="4"/>
</dbReference>
<dbReference type="PANTHER" id="PTHR46769">
    <property type="entry name" value="POLYCYSTIC KIDNEY AND HEPATIC DISEASE 1 (AUTOSOMAL RECESSIVE)-LIKE 1"/>
    <property type="match status" value="1"/>
</dbReference>
<evidence type="ECO:0000313" key="4">
    <source>
        <dbReference type="Proteomes" id="UP000593567"/>
    </source>
</evidence>
<dbReference type="Gene3D" id="2.160.20.10">
    <property type="entry name" value="Single-stranded right-handed beta-helix, Pectin lyase-like"/>
    <property type="match status" value="1"/>
</dbReference>
<dbReference type="InterPro" id="IPR055401">
    <property type="entry name" value="CEMIP_beta-hel_dom"/>
</dbReference>
<dbReference type="SUPFAM" id="SSF51126">
    <property type="entry name" value="Pectin lyase-like"/>
    <property type="match status" value="1"/>
</dbReference>
<proteinExistence type="predicted"/>
<keyword evidence="4" id="KW-1185">Reference proteome</keyword>
<dbReference type="EMBL" id="VXIV02000587">
    <property type="protein sequence ID" value="KAF6037343.1"/>
    <property type="molecule type" value="Genomic_DNA"/>
</dbReference>
<gene>
    <name evidence="3" type="ORF">EB796_004351</name>
</gene>
<evidence type="ECO:0000259" key="2">
    <source>
        <dbReference type="Pfam" id="PF24606"/>
    </source>
</evidence>
<dbReference type="OrthoDB" id="120976at2759"/>
<dbReference type="AlphaFoldDB" id="A0A7J7KGK7"/>
<accession>A0A7J7KGK7</accession>
<evidence type="ECO:0000313" key="3">
    <source>
        <dbReference type="EMBL" id="KAF6037343.1"/>
    </source>
</evidence>
<organism evidence="3 4">
    <name type="scientific">Bugula neritina</name>
    <name type="common">Brown bryozoan</name>
    <name type="synonym">Sertularia neritina</name>
    <dbReference type="NCBI Taxonomy" id="10212"/>
    <lineage>
        <taxon>Eukaryota</taxon>
        <taxon>Metazoa</taxon>
        <taxon>Spiralia</taxon>
        <taxon>Lophotrochozoa</taxon>
        <taxon>Bryozoa</taxon>
        <taxon>Gymnolaemata</taxon>
        <taxon>Cheilostomatida</taxon>
        <taxon>Flustrina</taxon>
        <taxon>Buguloidea</taxon>
        <taxon>Bugulidae</taxon>
        <taxon>Bugula</taxon>
    </lineage>
</organism>
<dbReference type="PANTHER" id="PTHR46769:SF2">
    <property type="entry name" value="FIBROCYSTIN-L ISOFORM 2 PRECURSOR-RELATED"/>
    <property type="match status" value="1"/>
</dbReference>
<keyword evidence="1" id="KW-0732">Signal</keyword>